<dbReference type="GeneID" id="76202042"/>
<accession>A0ABD5YWR5</accession>
<protein>
    <submittedName>
        <fullName evidence="2">Uncharacterized protein</fullName>
    </submittedName>
</protein>
<feature type="region of interest" description="Disordered" evidence="1">
    <location>
        <begin position="1"/>
        <end position="21"/>
    </location>
</feature>
<dbReference type="AlphaFoldDB" id="A0ABD5YWR5"/>
<dbReference type="EMBL" id="JBHTAX010000004">
    <property type="protein sequence ID" value="MFC7192362.1"/>
    <property type="molecule type" value="Genomic_DNA"/>
</dbReference>
<proteinExistence type="predicted"/>
<name>A0ABD5YWR5_9EURY</name>
<dbReference type="RefSeq" id="WP_248910166.1">
    <property type="nucleotide sequence ID" value="NZ_CP109980.1"/>
</dbReference>
<sequence length="74" mass="8632">MSGNSDQPSERTDDETATTREEIRTIAFRLREIQRLLSIRVTQENRRLAANELEPVAKENFPKQTDQRSNKTDE</sequence>
<keyword evidence="3" id="KW-1185">Reference proteome</keyword>
<evidence type="ECO:0000256" key="1">
    <source>
        <dbReference type="SAM" id="MobiDB-lite"/>
    </source>
</evidence>
<comment type="caution">
    <text evidence="2">The sequence shown here is derived from an EMBL/GenBank/DDBJ whole genome shotgun (WGS) entry which is preliminary data.</text>
</comment>
<evidence type="ECO:0000313" key="2">
    <source>
        <dbReference type="EMBL" id="MFC7192362.1"/>
    </source>
</evidence>
<dbReference type="Proteomes" id="UP001596417">
    <property type="component" value="Unassembled WGS sequence"/>
</dbReference>
<gene>
    <name evidence="2" type="ORF">ACFQL7_22805</name>
</gene>
<organism evidence="2 3">
    <name type="scientific">Halocatena marina</name>
    <dbReference type="NCBI Taxonomy" id="2934937"/>
    <lineage>
        <taxon>Archaea</taxon>
        <taxon>Methanobacteriati</taxon>
        <taxon>Methanobacteriota</taxon>
        <taxon>Stenosarchaea group</taxon>
        <taxon>Halobacteria</taxon>
        <taxon>Halobacteriales</taxon>
        <taxon>Natronomonadaceae</taxon>
        <taxon>Halocatena</taxon>
    </lineage>
</organism>
<feature type="region of interest" description="Disordered" evidence="1">
    <location>
        <begin position="51"/>
        <end position="74"/>
    </location>
</feature>
<reference evidence="2 3" key="1">
    <citation type="journal article" date="2019" name="Int. J. Syst. Evol. Microbiol.">
        <title>The Global Catalogue of Microorganisms (GCM) 10K type strain sequencing project: providing services to taxonomists for standard genome sequencing and annotation.</title>
        <authorList>
            <consortium name="The Broad Institute Genomics Platform"/>
            <consortium name="The Broad Institute Genome Sequencing Center for Infectious Disease"/>
            <person name="Wu L."/>
            <person name="Ma J."/>
        </authorList>
    </citation>
    <scope>NUCLEOTIDE SEQUENCE [LARGE SCALE GENOMIC DNA]</scope>
    <source>
        <strain evidence="2 3">RDMS1</strain>
    </source>
</reference>
<evidence type="ECO:0000313" key="3">
    <source>
        <dbReference type="Proteomes" id="UP001596417"/>
    </source>
</evidence>